<dbReference type="NCBIfam" id="TIGR01804">
    <property type="entry name" value="BADH"/>
    <property type="match status" value="1"/>
</dbReference>
<dbReference type="SUPFAM" id="SSF53720">
    <property type="entry name" value="ALDH-like"/>
    <property type="match status" value="1"/>
</dbReference>
<evidence type="ECO:0000256" key="3">
    <source>
        <dbReference type="ARBA" id="ARBA00023002"/>
    </source>
</evidence>
<dbReference type="InterPro" id="IPR016161">
    <property type="entry name" value="Ald_DH/histidinol_DH"/>
</dbReference>
<feature type="active site" description="Nucleophile" evidence="6">
    <location>
        <position position="283"/>
    </location>
</feature>
<dbReference type="EC" id="1.2.1.8" evidence="6"/>
<keyword evidence="5 6" id="KW-0558">Oxidation</keyword>
<reference evidence="10 11" key="1">
    <citation type="submission" date="2024-06" db="EMBL/GenBank/DDBJ databases">
        <title>Genomic Encyclopedia of Type Strains, Phase IV (KMG-IV): sequencing the most valuable type-strain genomes for metagenomic binning, comparative biology and taxonomic classification.</title>
        <authorList>
            <person name="Goeker M."/>
        </authorList>
    </citation>
    <scope>NUCLEOTIDE SEQUENCE [LARGE SCALE GENOMIC DNA]</scope>
    <source>
        <strain evidence="10 11">DSM 100022</strain>
    </source>
</reference>
<dbReference type="GO" id="GO:0008802">
    <property type="term" value="F:betaine-aldehyde dehydrogenase (NAD+) activity"/>
    <property type="evidence" value="ECO:0007669"/>
    <property type="project" value="UniProtKB-EC"/>
</dbReference>
<comment type="similarity">
    <text evidence="6 8">Belongs to the aldehyde dehydrogenase family.</text>
</comment>
<dbReference type="NCBIfam" id="NF009725">
    <property type="entry name" value="PRK13252.1"/>
    <property type="match status" value="1"/>
</dbReference>
<dbReference type="InterPro" id="IPR011264">
    <property type="entry name" value="BADH"/>
</dbReference>
<keyword evidence="6" id="KW-0521">NADP</keyword>
<comment type="catalytic activity">
    <reaction evidence="6">
        <text>betaine aldehyde + NAD(+) + H2O = glycine betaine + NADH + 2 H(+)</text>
        <dbReference type="Rhea" id="RHEA:15305"/>
        <dbReference type="ChEBI" id="CHEBI:15377"/>
        <dbReference type="ChEBI" id="CHEBI:15378"/>
        <dbReference type="ChEBI" id="CHEBI:15710"/>
        <dbReference type="ChEBI" id="CHEBI:17750"/>
        <dbReference type="ChEBI" id="CHEBI:57540"/>
        <dbReference type="ChEBI" id="CHEBI:57945"/>
        <dbReference type="EC" id="1.2.1.8"/>
    </reaction>
</comment>
<keyword evidence="2 6" id="KW-0630">Potassium</keyword>
<evidence type="ECO:0000256" key="2">
    <source>
        <dbReference type="ARBA" id="ARBA00022958"/>
    </source>
</evidence>
<dbReference type="Gene3D" id="3.40.309.10">
    <property type="entry name" value="Aldehyde Dehydrogenase, Chain A, domain 2"/>
    <property type="match status" value="1"/>
</dbReference>
<feature type="modified residue" description="Cysteine sulfenic acid (-SOH)" evidence="6">
    <location>
        <position position="283"/>
    </location>
</feature>
<feature type="binding site" evidence="6">
    <location>
        <position position="454"/>
    </location>
    <ligand>
        <name>K(+)</name>
        <dbReference type="ChEBI" id="CHEBI:29103"/>
        <label>2</label>
    </ligand>
</feature>
<evidence type="ECO:0000313" key="11">
    <source>
        <dbReference type="Proteomes" id="UP001549204"/>
    </source>
</evidence>
<evidence type="ECO:0000256" key="7">
    <source>
        <dbReference type="PROSITE-ProRule" id="PRU10007"/>
    </source>
</evidence>
<feature type="binding site" evidence="6">
    <location>
        <position position="457"/>
    </location>
    <ligand>
        <name>K(+)</name>
        <dbReference type="ChEBI" id="CHEBI:29103"/>
        <label>2</label>
    </ligand>
</feature>
<comment type="subunit">
    <text evidence="6">Dimer of dimers.</text>
</comment>
<feature type="binding site" evidence="6">
    <location>
        <position position="27"/>
    </location>
    <ligand>
        <name>K(+)</name>
        <dbReference type="ChEBI" id="CHEBI:29103"/>
        <label>1</label>
    </ligand>
</feature>
<feature type="domain" description="Aldehyde dehydrogenase" evidence="9">
    <location>
        <begin position="16"/>
        <end position="476"/>
    </location>
</feature>
<dbReference type="CDD" id="cd07090">
    <property type="entry name" value="ALDH_F9_TMBADH"/>
    <property type="match status" value="1"/>
</dbReference>
<dbReference type="PROSITE" id="PS00687">
    <property type="entry name" value="ALDEHYDE_DEHYDR_GLU"/>
    <property type="match status" value="1"/>
</dbReference>
<dbReference type="InterPro" id="IPR016160">
    <property type="entry name" value="Ald_DH_CS_CYS"/>
</dbReference>
<evidence type="ECO:0000256" key="4">
    <source>
        <dbReference type="ARBA" id="ARBA00023027"/>
    </source>
</evidence>
<name>A0ABV2GUY8_9HYPH</name>
<dbReference type="InterPro" id="IPR016162">
    <property type="entry name" value="Ald_DH_N"/>
</dbReference>
<dbReference type="Proteomes" id="UP001549204">
    <property type="component" value="Unassembled WGS sequence"/>
</dbReference>
<dbReference type="EMBL" id="JBEPMC010000010">
    <property type="protein sequence ID" value="MET3582110.1"/>
    <property type="molecule type" value="Genomic_DNA"/>
</dbReference>
<feature type="active site" evidence="7">
    <location>
        <position position="249"/>
    </location>
</feature>
<feature type="binding site" evidence="6">
    <location>
        <begin position="149"/>
        <end position="151"/>
    </location>
    <ligand>
        <name>NAD(+)</name>
        <dbReference type="ChEBI" id="CHEBI:57540"/>
    </ligand>
</feature>
<dbReference type="HAMAP" id="MF_00804">
    <property type="entry name" value="BADH"/>
    <property type="match status" value="1"/>
</dbReference>
<feature type="active site" description="Charge relay system" evidence="6">
    <location>
        <position position="461"/>
    </location>
</feature>
<comment type="function">
    <text evidence="6">Involved in the biosynthesis of the osmoprotectant glycine betaine. Catalyzes the irreversible oxidation of betaine aldehyde to the corresponding acid.</text>
</comment>
<evidence type="ECO:0000256" key="5">
    <source>
        <dbReference type="ARBA" id="ARBA00023097"/>
    </source>
</evidence>
<feature type="binding site" description="covalent" evidence="6">
    <location>
        <position position="283"/>
    </location>
    <ligand>
        <name>NAD(+)</name>
        <dbReference type="ChEBI" id="CHEBI:57540"/>
    </ligand>
</feature>
<accession>A0ABV2GUY8</accession>
<dbReference type="PROSITE" id="PS00070">
    <property type="entry name" value="ALDEHYDE_DEHYDR_CYS"/>
    <property type="match status" value="1"/>
</dbReference>
<evidence type="ECO:0000259" key="9">
    <source>
        <dbReference type="Pfam" id="PF00171"/>
    </source>
</evidence>
<comment type="caution">
    <text evidence="10">The sequence shown here is derived from an EMBL/GenBank/DDBJ whole genome shotgun (WGS) entry which is preliminary data.</text>
</comment>
<evidence type="ECO:0000313" key="10">
    <source>
        <dbReference type="EMBL" id="MET3582110.1"/>
    </source>
</evidence>
<feature type="binding site" evidence="6">
    <location>
        <position position="93"/>
    </location>
    <ligand>
        <name>K(+)</name>
        <dbReference type="ChEBI" id="CHEBI:29103"/>
        <label>1</label>
    </ligand>
</feature>
<dbReference type="PANTHER" id="PTHR11699">
    <property type="entry name" value="ALDEHYDE DEHYDROGENASE-RELATED"/>
    <property type="match status" value="1"/>
</dbReference>
<dbReference type="InterPro" id="IPR016163">
    <property type="entry name" value="Ald_DH_C"/>
</dbReference>
<protein>
    <recommendedName>
        <fullName evidence="6">Betaine aldehyde dehydrogenase</fullName>
        <shortName evidence="6">BADH</shortName>
        <ecNumber evidence="6">1.2.1.8</ecNumber>
    </recommendedName>
</protein>
<feature type="binding site" evidence="6">
    <location>
        <position position="251"/>
    </location>
    <ligand>
        <name>NAD(+)</name>
        <dbReference type="ChEBI" id="CHEBI:57540"/>
    </ligand>
</feature>
<dbReference type="Gene3D" id="3.40.605.10">
    <property type="entry name" value="Aldehyde Dehydrogenase, Chain A, domain 1"/>
    <property type="match status" value="1"/>
</dbReference>
<evidence type="ECO:0000256" key="1">
    <source>
        <dbReference type="ARBA" id="ARBA00022723"/>
    </source>
</evidence>
<keyword evidence="3 6" id="KW-0560">Oxidoreductase</keyword>
<keyword evidence="4 6" id="KW-0520">NAD</keyword>
<feature type="active site" description="Proton acceptor" evidence="6">
    <location>
        <position position="249"/>
    </location>
</feature>
<comment type="cofactor">
    <cofactor evidence="6">
        <name>K(+)</name>
        <dbReference type="ChEBI" id="CHEBI:29103"/>
    </cofactor>
    <text evidence="6">Binds 2 potassium ions per subunit.</text>
</comment>
<feature type="binding site" evidence="6">
    <location>
        <begin position="175"/>
        <end position="178"/>
    </location>
    <ligand>
        <name>NAD(+)</name>
        <dbReference type="ChEBI" id="CHEBI:57540"/>
    </ligand>
</feature>
<comment type="caution">
    <text evidence="6">Lacks conserved residue(s) required for the propagation of feature annotation.</text>
</comment>
<dbReference type="InterPro" id="IPR029510">
    <property type="entry name" value="Ald_DH_CS_GLU"/>
</dbReference>
<feature type="binding site" evidence="6">
    <location>
        <position position="384"/>
    </location>
    <ligand>
        <name>NAD(+)</name>
        <dbReference type="ChEBI" id="CHEBI:57540"/>
    </ligand>
</feature>
<dbReference type="Pfam" id="PF00171">
    <property type="entry name" value="Aldedh"/>
    <property type="match status" value="1"/>
</dbReference>
<organism evidence="10 11">
    <name type="scientific">Mesorhizobium robiniae</name>
    <dbReference type="NCBI Taxonomy" id="559315"/>
    <lineage>
        <taxon>Bacteria</taxon>
        <taxon>Pseudomonadati</taxon>
        <taxon>Pseudomonadota</taxon>
        <taxon>Alphaproteobacteria</taxon>
        <taxon>Hyphomicrobiales</taxon>
        <taxon>Phyllobacteriaceae</taxon>
        <taxon>Mesorhizobium</taxon>
    </lineage>
</organism>
<comment type="pathway">
    <text evidence="6">Amine and polyamine biosynthesis; betaine biosynthesis via choline pathway; betaine from betaine aldehyde: step 1/1.</text>
</comment>
<keyword evidence="11" id="KW-1185">Reference proteome</keyword>
<proteinExistence type="inferred from homology"/>
<evidence type="ECO:0000256" key="6">
    <source>
        <dbReference type="HAMAP-Rule" id="MF_00804"/>
    </source>
</evidence>
<feature type="active site" description="Charge relay system" evidence="6">
    <location>
        <position position="161"/>
    </location>
</feature>
<dbReference type="RefSeq" id="WP_354493682.1">
    <property type="nucleotide sequence ID" value="NZ_JBEPMC010000010.1"/>
</dbReference>
<gene>
    <name evidence="6" type="primary">betB</name>
    <name evidence="10" type="ORF">ABID19_005168</name>
</gene>
<dbReference type="InterPro" id="IPR015590">
    <property type="entry name" value="Aldehyde_DH_dom"/>
</dbReference>
<evidence type="ECO:0000256" key="8">
    <source>
        <dbReference type="RuleBase" id="RU003345"/>
    </source>
</evidence>
<sequence>MRAQPTASHYVNGRYIEDEGGAPLPVIYPATGETIAMLRSATPNVLELAIEAARAAQPAWARLKPVERGRILRRAADILRARNADLARIETLDTGKAIQETLVADAPSAADCLEYFGGAVAAYNGEAFDLGGPFAYTRREALGVCVGIGAWNYPIQIAGWKSAPALAMGNAMVFKPSENTPLSALALAEIYTEAGLPDGLFNVVQGYGDVGAGLVEHDVVAKVSVTGSVPTGRKVLSLAGSKMKHATMELGGKSPLIVFDDADLENAIGGAMLGNFYSTGQICSNGTRVFVQKGIHDRFVERLVERTKTIRIGDPLDQETQMGPLVSKTQHEKVIGYIEAGKQDGAVLACGGNVPSLQGFQGGFFVEPTVFTGVTDAMRIAREEIFGPVMSVLKFDGEDEVIERANDTEFGLAAGVFTRDLPRAHRVIAELQAGTCWINAYNLTPVEIPFGGFKQSGIGRENSLAALALYSQLKSVYVETGDVASPY</sequence>
<keyword evidence="1 6" id="KW-0479">Metal-binding</keyword>